<evidence type="ECO:0000259" key="3">
    <source>
        <dbReference type="Pfam" id="PF01979"/>
    </source>
</evidence>
<gene>
    <name evidence="4" type="ORF">FB45DRAFT_992146</name>
</gene>
<dbReference type="Pfam" id="PF01979">
    <property type="entry name" value="Amidohydro_1"/>
    <property type="match status" value="2"/>
</dbReference>
<evidence type="ECO:0000313" key="5">
    <source>
        <dbReference type="Proteomes" id="UP001221142"/>
    </source>
</evidence>
<keyword evidence="5" id="KW-1185">Reference proteome</keyword>
<organism evidence="4 5">
    <name type="scientific">Roridomyces roridus</name>
    <dbReference type="NCBI Taxonomy" id="1738132"/>
    <lineage>
        <taxon>Eukaryota</taxon>
        <taxon>Fungi</taxon>
        <taxon>Dikarya</taxon>
        <taxon>Basidiomycota</taxon>
        <taxon>Agaricomycotina</taxon>
        <taxon>Agaricomycetes</taxon>
        <taxon>Agaricomycetidae</taxon>
        <taxon>Agaricales</taxon>
        <taxon>Marasmiineae</taxon>
        <taxon>Mycenaceae</taxon>
        <taxon>Roridomyces</taxon>
    </lineage>
</organism>
<feature type="domain" description="Amidohydrolase-related" evidence="3">
    <location>
        <begin position="56"/>
        <end position="157"/>
    </location>
</feature>
<comment type="caution">
    <text evidence="4">The sequence shown here is derived from an EMBL/GenBank/DDBJ whole genome shotgun (WGS) entry which is preliminary data.</text>
</comment>
<dbReference type="InterPro" id="IPR006680">
    <property type="entry name" value="Amidohydro-rel"/>
</dbReference>
<protein>
    <recommendedName>
        <fullName evidence="3">Amidohydrolase-related domain-containing protein</fullName>
    </recommendedName>
</protein>
<reference evidence="4" key="1">
    <citation type="submission" date="2023-03" db="EMBL/GenBank/DDBJ databases">
        <title>Massive genome expansion in bonnet fungi (Mycena s.s.) driven by repeated elements and novel gene families across ecological guilds.</title>
        <authorList>
            <consortium name="Lawrence Berkeley National Laboratory"/>
            <person name="Harder C.B."/>
            <person name="Miyauchi S."/>
            <person name="Viragh M."/>
            <person name="Kuo A."/>
            <person name="Thoen E."/>
            <person name="Andreopoulos B."/>
            <person name="Lu D."/>
            <person name="Skrede I."/>
            <person name="Drula E."/>
            <person name="Henrissat B."/>
            <person name="Morin E."/>
            <person name="Kohler A."/>
            <person name="Barry K."/>
            <person name="LaButti K."/>
            <person name="Morin E."/>
            <person name="Salamov A."/>
            <person name="Lipzen A."/>
            <person name="Mereny Z."/>
            <person name="Hegedus B."/>
            <person name="Baldrian P."/>
            <person name="Stursova M."/>
            <person name="Weitz H."/>
            <person name="Taylor A."/>
            <person name="Grigoriev I.V."/>
            <person name="Nagy L.G."/>
            <person name="Martin F."/>
            <person name="Kauserud H."/>
        </authorList>
    </citation>
    <scope>NUCLEOTIDE SEQUENCE</scope>
    <source>
        <strain evidence="4">9284</strain>
    </source>
</reference>
<feature type="coiled-coil region" evidence="2">
    <location>
        <begin position="440"/>
        <end position="467"/>
    </location>
</feature>
<dbReference type="InterPro" id="IPR032466">
    <property type="entry name" value="Metal_Hydrolase"/>
</dbReference>
<name>A0AAD7BHC8_9AGAR</name>
<dbReference type="EMBL" id="JARKIF010000016">
    <property type="protein sequence ID" value="KAJ7621026.1"/>
    <property type="molecule type" value="Genomic_DNA"/>
</dbReference>
<accession>A0AAD7BHC8</accession>
<dbReference type="PANTHER" id="PTHR43794:SF11">
    <property type="entry name" value="AMIDOHYDROLASE-RELATED DOMAIN-CONTAINING PROTEIN"/>
    <property type="match status" value="1"/>
</dbReference>
<feature type="domain" description="Amidohydrolase-related" evidence="3">
    <location>
        <begin position="306"/>
        <end position="424"/>
    </location>
</feature>
<dbReference type="SUPFAM" id="SSF51338">
    <property type="entry name" value="Composite domain of metallo-dependent hydrolases"/>
    <property type="match status" value="1"/>
</dbReference>
<evidence type="ECO:0000256" key="1">
    <source>
        <dbReference type="ARBA" id="ARBA00022801"/>
    </source>
</evidence>
<dbReference type="Proteomes" id="UP001221142">
    <property type="component" value="Unassembled WGS sequence"/>
</dbReference>
<dbReference type="Gene3D" id="3.20.20.140">
    <property type="entry name" value="Metal-dependent hydrolases"/>
    <property type="match status" value="1"/>
</dbReference>
<sequence>MSSSILLRNGTVLMHDANDHVQAVKTDLLVVGAHITKIGPGLSAPDTILLDCTGKIISPGFVDTHHHLWGTQLRGRHANDLMLDFWPKGMAGFLTGSLFTERDIFWGELGGCMEAIDSGTTMVVDHANMNYSPAHSTAAISAISTSGLRAYFCYCPTPRVTSWSPFEMATSFMPDWVQSQLVELAAEQPFGDGRVQLGLAFDGYFLPKDVVVALFEQVRGPLGLKLITSHYVHTSFFGSRSVVSILNSYGLLQEDVLLSHLNGALPEDAEQIKAANAHIGCTPESEIQMAFGHPVCFRSDLHDVASLGVDCHTSNSGDMLSQMRLGLQNARGARNADFVAAGKTPRTLLSTAEDAFNLATIKGARAVGMEAEIGSIAVGKRADLVVFDAESPAMVCAGEHDPVAAIVLHASVRDIETVIVDGKIRKAGGKLAAVEVDGKLMEWKDVARELLKSRERIEEEYKQLDLETARKTALRVFGVDGSTILDHI</sequence>
<evidence type="ECO:0000256" key="2">
    <source>
        <dbReference type="SAM" id="Coils"/>
    </source>
</evidence>
<dbReference type="InterPro" id="IPR011059">
    <property type="entry name" value="Metal-dep_hydrolase_composite"/>
</dbReference>
<dbReference type="Gene3D" id="2.30.40.10">
    <property type="entry name" value="Urease, subunit C, domain 1"/>
    <property type="match status" value="1"/>
</dbReference>
<evidence type="ECO:0000313" key="4">
    <source>
        <dbReference type="EMBL" id="KAJ7621026.1"/>
    </source>
</evidence>
<dbReference type="GO" id="GO:0016810">
    <property type="term" value="F:hydrolase activity, acting on carbon-nitrogen (but not peptide) bonds"/>
    <property type="evidence" value="ECO:0007669"/>
    <property type="project" value="InterPro"/>
</dbReference>
<dbReference type="InterPro" id="IPR050287">
    <property type="entry name" value="MTA/SAH_deaminase"/>
</dbReference>
<keyword evidence="1" id="KW-0378">Hydrolase</keyword>
<proteinExistence type="predicted"/>
<dbReference type="PANTHER" id="PTHR43794">
    <property type="entry name" value="AMINOHYDROLASE SSNA-RELATED"/>
    <property type="match status" value="1"/>
</dbReference>
<keyword evidence="2" id="KW-0175">Coiled coil</keyword>
<dbReference type="AlphaFoldDB" id="A0AAD7BHC8"/>
<dbReference type="SUPFAM" id="SSF51556">
    <property type="entry name" value="Metallo-dependent hydrolases"/>
    <property type="match status" value="1"/>
</dbReference>